<reference evidence="2" key="1">
    <citation type="journal article" date="2023" name="G3 (Bethesda)">
        <title>A reference genome for the long-term kleptoplast-retaining sea slug Elysia crispata morphotype clarki.</title>
        <authorList>
            <person name="Eastman K.E."/>
            <person name="Pendleton A.L."/>
            <person name="Shaikh M.A."/>
            <person name="Suttiyut T."/>
            <person name="Ogas R."/>
            <person name="Tomko P."/>
            <person name="Gavelis G."/>
            <person name="Widhalm J.R."/>
            <person name="Wisecaver J.H."/>
        </authorList>
    </citation>
    <scope>NUCLEOTIDE SEQUENCE</scope>
    <source>
        <strain evidence="2">ECLA1</strain>
    </source>
</reference>
<evidence type="ECO:0000259" key="1">
    <source>
        <dbReference type="Pfam" id="PF03184"/>
    </source>
</evidence>
<protein>
    <recommendedName>
        <fullName evidence="1">DDE-1 domain-containing protein</fullName>
    </recommendedName>
</protein>
<dbReference type="PANTHER" id="PTHR19303">
    <property type="entry name" value="TRANSPOSON"/>
    <property type="match status" value="1"/>
</dbReference>
<dbReference type="Proteomes" id="UP001283361">
    <property type="component" value="Unassembled WGS sequence"/>
</dbReference>
<organism evidence="2 3">
    <name type="scientific">Elysia crispata</name>
    <name type="common">lettuce slug</name>
    <dbReference type="NCBI Taxonomy" id="231223"/>
    <lineage>
        <taxon>Eukaryota</taxon>
        <taxon>Metazoa</taxon>
        <taxon>Spiralia</taxon>
        <taxon>Lophotrochozoa</taxon>
        <taxon>Mollusca</taxon>
        <taxon>Gastropoda</taxon>
        <taxon>Heterobranchia</taxon>
        <taxon>Euthyneura</taxon>
        <taxon>Panpulmonata</taxon>
        <taxon>Sacoglossa</taxon>
        <taxon>Placobranchoidea</taxon>
        <taxon>Plakobranchidae</taxon>
        <taxon>Elysia</taxon>
    </lineage>
</organism>
<sequence length="245" mass="28310">MPLEKRDVKLIISWYLQRTDTKISAFTDNIPGDDWVDNFIKRHDVLTNRVCQNIKRSRAEDVKKYFTNLKASPEGVPSGNIVNYDKTNLSDEPGSKKCIFRRGVKYTERVINFSKGYISLMFAGIAEDELLLPFVVYKAAHLYESWRQGGPKGTRYARSKSGWFDAACFEEWFLTVIVPWARRRVGPKVMIRDNLSSHLSETVINTCQEFNIRFVLLPPNSTDKWQPLDVSFFGPLKREEDNGES</sequence>
<accession>A0AAE1BB51</accession>
<evidence type="ECO:0000313" key="2">
    <source>
        <dbReference type="EMBL" id="KAK3802863.1"/>
    </source>
</evidence>
<comment type="caution">
    <text evidence="2">The sequence shown here is derived from an EMBL/GenBank/DDBJ whole genome shotgun (WGS) entry which is preliminary data.</text>
</comment>
<dbReference type="EMBL" id="JAWDGP010000207">
    <property type="protein sequence ID" value="KAK3802863.1"/>
    <property type="molecule type" value="Genomic_DNA"/>
</dbReference>
<dbReference type="GO" id="GO:0005634">
    <property type="term" value="C:nucleus"/>
    <property type="evidence" value="ECO:0007669"/>
    <property type="project" value="TreeGrafter"/>
</dbReference>
<feature type="domain" description="DDE-1" evidence="1">
    <location>
        <begin position="121"/>
        <end position="239"/>
    </location>
</feature>
<keyword evidence="3" id="KW-1185">Reference proteome</keyword>
<dbReference type="PANTHER" id="PTHR19303:SF74">
    <property type="entry name" value="POGO TRANSPOSABLE ELEMENT WITH KRAB DOMAIN"/>
    <property type="match status" value="1"/>
</dbReference>
<evidence type="ECO:0000313" key="3">
    <source>
        <dbReference type="Proteomes" id="UP001283361"/>
    </source>
</evidence>
<dbReference type="Gene3D" id="3.30.420.10">
    <property type="entry name" value="Ribonuclease H-like superfamily/Ribonuclease H"/>
    <property type="match status" value="1"/>
</dbReference>
<dbReference type="AlphaFoldDB" id="A0AAE1BB51"/>
<dbReference type="InterPro" id="IPR050863">
    <property type="entry name" value="CenT-Element_Derived"/>
</dbReference>
<dbReference type="InterPro" id="IPR036397">
    <property type="entry name" value="RNaseH_sf"/>
</dbReference>
<dbReference type="Pfam" id="PF03184">
    <property type="entry name" value="DDE_1"/>
    <property type="match status" value="1"/>
</dbReference>
<gene>
    <name evidence="2" type="ORF">RRG08_039931</name>
</gene>
<dbReference type="InterPro" id="IPR004875">
    <property type="entry name" value="DDE_SF_endonuclease_dom"/>
</dbReference>
<name>A0AAE1BB51_9GAST</name>
<dbReference type="GO" id="GO:0003677">
    <property type="term" value="F:DNA binding"/>
    <property type="evidence" value="ECO:0007669"/>
    <property type="project" value="TreeGrafter"/>
</dbReference>
<proteinExistence type="predicted"/>